<dbReference type="AlphaFoldDB" id="A0A2X0SM65"/>
<evidence type="ECO:0000313" key="4">
    <source>
        <dbReference type="Proteomes" id="UP000675882"/>
    </source>
</evidence>
<dbReference type="SMART" id="SM00450">
    <property type="entry name" value="RHOD"/>
    <property type="match status" value="1"/>
</dbReference>
<keyword evidence="4" id="KW-1185">Reference proteome</keyword>
<accession>A0A2X0SM65</accession>
<feature type="domain" description="Rhodanese" evidence="1">
    <location>
        <begin position="29"/>
        <end position="117"/>
    </location>
</feature>
<dbReference type="PROSITE" id="PS50206">
    <property type="entry name" value="RHODANESE_3"/>
    <property type="match status" value="1"/>
</dbReference>
<keyword evidence="3" id="KW-0808">Transferase</keyword>
<dbReference type="Gene3D" id="3.40.250.10">
    <property type="entry name" value="Rhodanese-like domain"/>
    <property type="match status" value="1"/>
</dbReference>
<dbReference type="EMBL" id="CAJNBL010000024">
    <property type="protein sequence ID" value="CAE6720359.1"/>
    <property type="molecule type" value="Genomic_DNA"/>
</dbReference>
<organism evidence="3">
    <name type="scientific">Candidatus Nitrotoga fabula</name>
    <dbReference type="NCBI Taxonomy" id="2182327"/>
    <lineage>
        <taxon>Bacteria</taxon>
        <taxon>Pseudomonadati</taxon>
        <taxon>Pseudomonadota</taxon>
        <taxon>Betaproteobacteria</taxon>
        <taxon>Nitrosomonadales</taxon>
        <taxon>Gallionellaceae</taxon>
        <taxon>Candidatus Nitrotoga</taxon>
    </lineage>
</organism>
<dbReference type="InterPro" id="IPR050229">
    <property type="entry name" value="GlpE_sulfurtransferase"/>
</dbReference>
<dbReference type="Pfam" id="PF00581">
    <property type="entry name" value="Rhodanese"/>
    <property type="match status" value="1"/>
</dbReference>
<protein>
    <submittedName>
        <fullName evidence="3">Rhodanese-related sulfurtransferase protein</fullName>
    </submittedName>
</protein>
<name>A0A2X0SM65_9PROT</name>
<dbReference type="InterPro" id="IPR036873">
    <property type="entry name" value="Rhodanese-like_dom_sf"/>
</dbReference>
<reference evidence="3" key="1">
    <citation type="submission" date="2018-05" db="EMBL/GenBank/DDBJ databases">
        <authorList>
            <person name="Lanie J.A."/>
            <person name="Ng W.-L."/>
            <person name="Kazmierczak K.M."/>
            <person name="Andrzejewski T.M."/>
            <person name="Davidsen T.M."/>
            <person name="Wayne K.J."/>
            <person name="Tettelin H."/>
            <person name="Glass J.I."/>
            <person name="Rusch D."/>
            <person name="Podicherti R."/>
            <person name="Tsui H.-C.T."/>
            <person name="Winkler M.E."/>
        </authorList>
    </citation>
    <scope>NUCLEOTIDE SEQUENCE</scope>
    <source>
        <strain evidence="3">KNB</strain>
    </source>
</reference>
<dbReference type="Proteomes" id="UP000675882">
    <property type="component" value="Unassembled WGS sequence"/>
</dbReference>
<dbReference type="PANTHER" id="PTHR43031">
    <property type="entry name" value="FAD-DEPENDENT OXIDOREDUCTASE"/>
    <property type="match status" value="1"/>
</dbReference>
<dbReference type="PANTHER" id="PTHR43031:SF17">
    <property type="entry name" value="SULFURTRANSFERASE YTWF-RELATED"/>
    <property type="match status" value="1"/>
</dbReference>
<dbReference type="EMBL" id="LS423452">
    <property type="protein sequence ID" value="SPS06926.1"/>
    <property type="molecule type" value="Genomic_DNA"/>
</dbReference>
<sequence>MNFAYERMAFNIMNTLTATELAAWLEDQTREKPVLLDVREPWEFQTCHIDGSCSMPMNVVPEKLSELKPEQPVVCICHHGMRSMQVAVFLEQNGFSRVNNLTGGIHAWAQQVDGAMPTY</sequence>
<dbReference type="InterPro" id="IPR001763">
    <property type="entry name" value="Rhodanese-like_dom"/>
</dbReference>
<evidence type="ECO:0000313" key="2">
    <source>
        <dbReference type="EMBL" id="CAE6720359.1"/>
    </source>
</evidence>
<gene>
    <name evidence="3" type="ORF">NITFAB_2523</name>
    <name evidence="2" type="ORF">NTGZN8_300062</name>
</gene>
<proteinExistence type="predicted"/>
<dbReference type="GO" id="GO:0016740">
    <property type="term" value="F:transferase activity"/>
    <property type="evidence" value="ECO:0007669"/>
    <property type="project" value="UniProtKB-KW"/>
</dbReference>
<reference evidence="2" key="2">
    <citation type="submission" date="2021-02" db="EMBL/GenBank/DDBJ databases">
        <authorList>
            <person name="Han P."/>
        </authorList>
    </citation>
    <scope>NUCLEOTIDE SEQUENCE</scope>
    <source>
        <strain evidence="2">Candidatus Nitrotoga sp. ZN8</strain>
    </source>
</reference>
<evidence type="ECO:0000313" key="3">
    <source>
        <dbReference type="EMBL" id="SPS06926.1"/>
    </source>
</evidence>
<evidence type="ECO:0000259" key="1">
    <source>
        <dbReference type="PROSITE" id="PS50206"/>
    </source>
</evidence>
<dbReference type="SUPFAM" id="SSF52821">
    <property type="entry name" value="Rhodanese/Cell cycle control phosphatase"/>
    <property type="match status" value="1"/>
</dbReference>